<proteinExistence type="predicted"/>
<reference evidence="1" key="1">
    <citation type="submission" date="2022-08" db="UniProtKB">
        <authorList>
            <consortium name="EnsemblMetazoa"/>
        </authorList>
    </citation>
    <scope>IDENTIFICATION</scope>
    <source>
        <strain evidence="1">EBRO</strain>
    </source>
</reference>
<sequence>MALRLLVHQHYRFFHLAELAEVLPLVLIMTVAVVGCSSFMIYCGRTRTDVSLNKKVFEHDTMDVMNPKQRKQGPPQTKASEVGPLQMLVFNQKYGAMPELNEALSYREEYDKLAENGKEQAQAVQVSVIQRLAVREFY</sequence>
<accession>A0A182JI94</accession>
<name>A0A182JI94_ANOAO</name>
<dbReference type="EnsemblMetazoa" id="AATE018592-RA">
    <property type="protein sequence ID" value="AATE018592-PA.1"/>
    <property type="gene ID" value="AATE018592"/>
</dbReference>
<dbReference type="InterPro" id="IPR010530">
    <property type="entry name" value="B12D"/>
</dbReference>
<dbReference type="AlphaFoldDB" id="A0A182JI94"/>
<dbReference type="Pfam" id="PF06522">
    <property type="entry name" value="B12D"/>
    <property type="match status" value="1"/>
</dbReference>
<evidence type="ECO:0000313" key="1">
    <source>
        <dbReference type="EnsemblMetazoa" id="AATE018592-PA.1"/>
    </source>
</evidence>
<dbReference type="VEuPathDB" id="VectorBase:AATE018592"/>
<protein>
    <submittedName>
        <fullName evidence="1">Uncharacterized protein</fullName>
    </submittedName>
</protein>
<organism evidence="1">
    <name type="scientific">Anopheles atroparvus</name>
    <name type="common">European mosquito</name>
    <dbReference type="NCBI Taxonomy" id="41427"/>
    <lineage>
        <taxon>Eukaryota</taxon>
        <taxon>Metazoa</taxon>
        <taxon>Ecdysozoa</taxon>
        <taxon>Arthropoda</taxon>
        <taxon>Hexapoda</taxon>
        <taxon>Insecta</taxon>
        <taxon>Pterygota</taxon>
        <taxon>Neoptera</taxon>
        <taxon>Endopterygota</taxon>
        <taxon>Diptera</taxon>
        <taxon>Nematocera</taxon>
        <taxon>Culicoidea</taxon>
        <taxon>Culicidae</taxon>
        <taxon>Anophelinae</taxon>
        <taxon>Anopheles</taxon>
    </lineage>
</organism>